<organism evidence="1 2">
    <name type="scientific">Candidatus Nitrosomaritimum aestuariumsis</name>
    <dbReference type="NCBI Taxonomy" id="3342354"/>
    <lineage>
        <taxon>Archaea</taxon>
        <taxon>Nitrososphaerota</taxon>
        <taxon>Nitrososphaeria</taxon>
        <taxon>Nitrosopumilales</taxon>
        <taxon>Nitrosopumilaceae</taxon>
        <taxon>Candidatus Nitrosomaritimum</taxon>
    </lineage>
</organism>
<name>A0AC60VZG8_9ARCH</name>
<proteinExistence type="predicted"/>
<evidence type="ECO:0000313" key="2">
    <source>
        <dbReference type="Proteomes" id="UP000559653"/>
    </source>
</evidence>
<accession>A0AC60VZG8</accession>
<gene>
    <name evidence="1" type="ORF">H2B03_06290</name>
</gene>
<dbReference type="Proteomes" id="UP000559653">
    <property type="component" value="Unassembled WGS sequence"/>
</dbReference>
<dbReference type="EMBL" id="JACEMZ010000042">
    <property type="protein sequence ID" value="MBA4452757.1"/>
    <property type="molecule type" value="Genomic_DNA"/>
</dbReference>
<protein>
    <submittedName>
        <fullName evidence="1">Uncharacterized protein</fullName>
    </submittedName>
</protein>
<evidence type="ECO:0000313" key="1">
    <source>
        <dbReference type="EMBL" id="MBA4452757.1"/>
    </source>
</evidence>
<sequence length="51" mass="5837">PEQIARLEQLEKQIAELESQPAPEPEEATPEQIARLEQLEKQIAELESLEN</sequence>
<comment type="caution">
    <text evidence="1">The sequence shown here is derived from an EMBL/GenBank/DDBJ whole genome shotgun (WGS) entry which is preliminary data.</text>
</comment>
<reference evidence="1 2" key="1">
    <citation type="journal article" date="2020" name="Appl. Environ. Microbiol.">
        <title>Genomic Characteristics of a Novel Species of Ammonia-Oxidizing Archaea from the Jiulong River Estuary.</title>
        <authorList>
            <person name="Zou D."/>
            <person name="Wan R."/>
            <person name="Han L."/>
            <person name="Xu M.N."/>
            <person name="Liu Y."/>
            <person name="Liu H."/>
            <person name="Kao S.J."/>
            <person name="Li M."/>
        </authorList>
    </citation>
    <scope>NUCLEOTIDE SEQUENCE [LARGE SCALE GENOMIC DNA]</scope>
    <source>
        <strain evidence="1">W1bin1</strain>
    </source>
</reference>
<feature type="non-terminal residue" evidence="1">
    <location>
        <position position="1"/>
    </location>
</feature>